<dbReference type="AlphaFoldDB" id="A0A5B2VF00"/>
<organism evidence="1 2">
    <name type="scientific">Salinarimonas soli</name>
    <dbReference type="NCBI Taxonomy" id="1638099"/>
    <lineage>
        <taxon>Bacteria</taxon>
        <taxon>Pseudomonadati</taxon>
        <taxon>Pseudomonadota</taxon>
        <taxon>Alphaproteobacteria</taxon>
        <taxon>Hyphomicrobiales</taxon>
        <taxon>Salinarimonadaceae</taxon>
        <taxon>Salinarimonas</taxon>
    </lineage>
</organism>
<evidence type="ECO:0000313" key="2">
    <source>
        <dbReference type="Proteomes" id="UP000323142"/>
    </source>
</evidence>
<evidence type="ECO:0000313" key="1">
    <source>
        <dbReference type="EMBL" id="KAA2236962.1"/>
    </source>
</evidence>
<keyword evidence="2" id="KW-1185">Reference proteome</keyword>
<sequence length="244" mass="27567">MDLGWVDVLKLAATTGIITAVLTQGFTWLRERLTAAEKKRDVAGYLAMRLAVTLEAYASACQDLIAKNDNAEHLPDEQYPEWSVRLPELPPYPDDSDGWRALNRRLAARALEFRNRVAETQALIFGVLEYDEDDADDLVAEHACERGLEAYRLAVDLRKASGLDRAELVWNFPDLLEQKLVETRAVVAQRERERAETSARWAAERASQGEALATALAEREKFGTRSLPEVLEEIEQLRGSDDRR</sequence>
<gene>
    <name evidence="1" type="ORF">F0L46_11865</name>
</gene>
<name>A0A5B2VF00_9HYPH</name>
<reference evidence="1 2" key="1">
    <citation type="submission" date="2019-09" db="EMBL/GenBank/DDBJ databases">
        <title>Salinarimonas rosea gen. nov., sp. nov., a new member of the a-2 subgroup of the Proteobacteria.</title>
        <authorList>
            <person name="Liu J."/>
        </authorList>
    </citation>
    <scope>NUCLEOTIDE SEQUENCE [LARGE SCALE GENOMIC DNA]</scope>
    <source>
        <strain evidence="1 2">BN140002</strain>
    </source>
</reference>
<dbReference type="EMBL" id="VUOA01000021">
    <property type="protein sequence ID" value="KAA2236962.1"/>
    <property type="molecule type" value="Genomic_DNA"/>
</dbReference>
<accession>A0A5B2VF00</accession>
<protein>
    <submittedName>
        <fullName evidence="1">Uncharacterized protein</fullName>
    </submittedName>
</protein>
<dbReference type="Proteomes" id="UP000323142">
    <property type="component" value="Unassembled WGS sequence"/>
</dbReference>
<proteinExistence type="predicted"/>
<dbReference type="OrthoDB" id="8456447at2"/>
<comment type="caution">
    <text evidence="1">The sequence shown here is derived from an EMBL/GenBank/DDBJ whole genome shotgun (WGS) entry which is preliminary data.</text>
</comment>
<reference evidence="1 2" key="2">
    <citation type="submission" date="2019-09" db="EMBL/GenBank/DDBJ databases">
        <authorList>
            <person name="Jin C."/>
        </authorList>
    </citation>
    <scope>NUCLEOTIDE SEQUENCE [LARGE SCALE GENOMIC DNA]</scope>
    <source>
        <strain evidence="1 2">BN140002</strain>
    </source>
</reference>
<dbReference type="RefSeq" id="WP_149817744.1">
    <property type="nucleotide sequence ID" value="NZ_VUOA01000021.1"/>
</dbReference>